<feature type="transmembrane region" description="Helical" evidence="14">
    <location>
        <begin position="846"/>
        <end position="868"/>
    </location>
</feature>
<keyword evidence="5" id="KW-0677">Repeat</keyword>
<evidence type="ECO:0000256" key="11">
    <source>
        <dbReference type="ARBA" id="ARBA00023303"/>
    </source>
</evidence>
<feature type="repeat" description="ANK" evidence="12">
    <location>
        <begin position="334"/>
        <end position="366"/>
    </location>
</feature>
<keyword evidence="16" id="KW-0675">Receptor</keyword>
<dbReference type="PROSITE" id="PS50088">
    <property type="entry name" value="ANK_REPEAT"/>
    <property type="match status" value="9"/>
</dbReference>
<evidence type="ECO:0000256" key="1">
    <source>
        <dbReference type="ARBA" id="ARBA00004141"/>
    </source>
</evidence>
<feature type="repeat" description="ANK" evidence="12">
    <location>
        <begin position="59"/>
        <end position="91"/>
    </location>
</feature>
<feature type="domain" description="Ion transport" evidence="15">
    <location>
        <begin position="707"/>
        <end position="956"/>
    </location>
</feature>
<evidence type="ECO:0000256" key="4">
    <source>
        <dbReference type="ARBA" id="ARBA00022692"/>
    </source>
</evidence>
<dbReference type="Proteomes" id="UP001249851">
    <property type="component" value="Unassembled WGS sequence"/>
</dbReference>
<feature type="repeat" description="ANK" evidence="12">
    <location>
        <begin position="268"/>
        <end position="300"/>
    </location>
</feature>
<feature type="repeat" description="ANK" evidence="12">
    <location>
        <begin position="301"/>
        <end position="333"/>
    </location>
</feature>
<name>A0AAD9R053_ACRCE</name>
<evidence type="ECO:0000259" key="15">
    <source>
        <dbReference type="Pfam" id="PF00520"/>
    </source>
</evidence>
<dbReference type="SMART" id="SM00248">
    <property type="entry name" value="ANK"/>
    <property type="match status" value="15"/>
</dbReference>
<protein>
    <submittedName>
        <fullName evidence="16">Transient receptor potential cation channel subfamily A member 1</fullName>
    </submittedName>
</protein>
<reference evidence="16" key="1">
    <citation type="journal article" date="2023" name="G3 (Bethesda)">
        <title>Whole genome assembly and annotation of the endangered Caribbean coral Acropora cervicornis.</title>
        <authorList>
            <person name="Selwyn J.D."/>
            <person name="Vollmer S.V."/>
        </authorList>
    </citation>
    <scope>NUCLEOTIDE SEQUENCE</scope>
    <source>
        <strain evidence="16">K2</strain>
    </source>
</reference>
<keyword evidence="10" id="KW-0325">Glycoprotein</keyword>
<evidence type="ECO:0000256" key="3">
    <source>
        <dbReference type="ARBA" id="ARBA00022606"/>
    </source>
</evidence>
<dbReference type="AlphaFoldDB" id="A0AAD9R053"/>
<keyword evidence="9 14" id="KW-0472">Membrane</keyword>
<feature type="repeat" description="ANK" evidence="12">
    <location>
        <begin position="473"/>
        <end position="505"/>
    </location>
</feature>
<feature type="region of interest" description="Disordered" evidence="13">
    <location>
        <begin position="1"/>
        <end position="59"/>
    </location>
</feature>
<evidence type="ECO:0000256" key="8">
    <source>
        <dbReference type="ARBA" id="ARBA00023065"/>
    </source>
</evidence>
<feature type="transmembrane region" description="Helical" evidence="14">
    <location>
        <begin position="808"/>
        <end position="826"/>
    </location>
</feature>
<comment type="caution">
    <text evidence="16">The sequence shown here is derived from an EMBL/GenBank/DDBJ whole genome shotgun (WGS) entry which is preliminary data.</text>
</comment>
<feature type="transmembrane region" description="Helical" evidence="14">
    <location>
        <begin position="782"/>
        <end position="802"/>
    </location>
</feature>
<evidence type="ECO:0000256" key="9">
    <source>
        <dbReference type="ARBA" id="ARBA00023136"/>
    </source>
</evidence>
<dbReference type="InterPro" id="IPR052076">
    <property type="entry name" value="TRP_cation_channel"/>
</dbReference>
<dbReference type="EMBL" id="JARQWQ010000007">
    <property type="protein sequence ID" value="KAK2570567.1"/>
    <property type="molecule type" value="Genomic_DNA"/>
</dbReference>
<evidence type="ECO:0000256" key="6">
    <source>
        <dbReference type="ARBA" id="ARBA00022989"/>
    </source>
</evidence>
<evidence type="ECO:0000256" key="2">
    <source>
        <dbReference type="ARBA" id="ARBA00022448"/>
    </source>
</evidence>
<dbReference type="PANTHER" id="PTHR47143:SF1">
    <property type="entry name" value="ION_TRANS DOMAIN-CONTAINING PROTEIN"/>
    <property type="match status" value="1"/>
</dbReference>
<feature type="repeat" description="ANK" evidence="12">
    <location>
        <begin position="541"/>
        <end position="573"/>
    </location>
</feature>
<evidence type="ECO:0000256" key="14">
    <source>
        <dbReference type="SAM" id="Phobius"/>
    </source>
</evidence>
<dbReference type="InterPro" id="IPR005821">
    <property type="entry name" value="Ion_trans_dom"/>
</dbReference>
<dbReference type="Pfam" id="PF00023">
    <property type="entry name" value="Ank"/>
    <property type="match status" value="1"/>
</dbReference>
<dbReference type="Gene3D" id="1.25.40.20">
    <property type="entry name" value="Ankyrin repeat-containing domain"/>
    <property type="match status" value="6"/>
</dbReference>
<feature type="repeat" description="ANK" evidence="12">
    <location>
        <begin position="92"/>
        <end position="124"/>
    </location>
</feature>
<evidence type="ECO:0000256" key="7">
    <source>
        <dbReference type="ARBA" id="ARBA00023043"/>
    </source>
</evidence>
<reference evidence="16" key="2">
    <citation type="journal article" date="2023" name="Science">
        <title>Genomic signatures of disease resistance in endangered staghorn corals.</title>
        <authorList>
            <person name="Vollmer S.V."/>
            <person name="Selwyn J.D."/>
            <person name="Despard B.A."/>
            <person name="Roesel C.L."/>
        </authorList>
    </citation>
    <scope>NUCLEOTIDE SEQUENCE</scope>
    <source>
        <strain evidence="16">K2</strain>
    </source>
</reference>
<feature type="repeat" description="ANK" evidence="12">
    <location>
        <begin position="234"/>
        <end position="266"/>
    </location>
</feature>
<keyword evidence="6 14" id="KW-1133">Transmembrane helix</keyword>
<evidence type="ECO:0000256" key="13">
    <source>
        <dbReference type="SAM" id="MobiDB-lite"/>
    </source>
</evidence>
<evidence type="ECO:0000313" key="16">
    <source>
        <dbReference type="EMBL" id="KAK2570567.1"/>
    </source>
</evidence>
<feature type="transmembrane region" description="Helical" evidence="14">
    <location>
        <begin position="697"/>
        <end position="718"/>
    </location>
</feature>
<evidence type="ECO:0000256" key="12">
    <source>
        <dbReference type="PROSITE-ProRule" id="PRU00023"/>
    </source>
</evidence>
<proteinExistence type="predicted"/>
<comment type="subcellular location">
    <subcellularLocation>
        <location evidence="1">Membrane</location>
        <topology evidence="1">Multi-pass membrane protein</topology>
    </subcellularLocation>
</comment>
<keyword evidence="7 12" id="KW-0040">ANK repeat</keyword>
<dbReference type="GO" id="GO:1902495">
    <property type="term" value="C:transmembrane transporter complex"/>
    <property type="evidence" value="ECO:0007669"/>
    <property type="project" value="TreeGrafter"/>
</dbReference>
<dbReference type="Pfam" id="PF12796">
    <property type="entry name" value="Ank_2"/>
    <property type="match status" value="5"/>
</dbReference>
<dbReference type="InterPro" id="IPR002110">
    <property type="entry name" value="Ankyrin_rpt"/>
</dbReference>
<dbReference type="Pfam" id="PF00520">
    <property type="entry name" value="Ion_trans"/>
    <property type="match status" value="1"/>
</dbReference>
<evidence type="ECO:0000256" key="10">
    <source>
        <dbReference type="ARBA" id="ARBA00023180"/>
    </source>
</evidence>
<keyword evidence="2" id="KW-0813">Transport</keyword>
<keyword evidence="4 14" id="KW-0812">Transmembrane</keyword>
<feature type="repeat" description="ANK" evidence="12">
    <location>
        <begin position="161"/>
        <end position="193"/>
    </location>
</feature>
<evidence type="ECO:0000256" key="5">
    <source>
        <dbReference type="ARBA" id="ARBA00022737"/>
    </source>
</evidence>
<evidence type="ECO:0000313" key="17">
    <source>
        <dbReference type="Proteomes" id="UP001249851"/>
    </source>
</evidence>
<organism evidence="16 17">
    <name type="scientific">Acropora cervicornis</name>
    <name type="common">Staghorn coral</name>
    <dbReference type="NCBI Taxonomy" id="6130"/>
    <lineage>
        <taxon>Eukaryota</taxon>
        <taxon>Metazoa</taxon>
        <taxon>Cnidaria</taxon>
        <taxon>Anthozoa</taxon>
        <taxon>Hexacorallia</taxon>
        <taxon>Scleractinia</taxon>
        <taxon>Astrocoeniina</taxon>
        <taxon>Acroporidae</taxon>
        <taxon>Acropora</taxon>
    </lineage>
</organism>
<dbReference type="PRINTS" id="PR01415">
    <property type="entry name" value="ANKYRIN"/>
</dbReference>
<keyword evidence="3" id="KW-0716">Sensory transduction</keyword>
<dbReference type="InterPro" id="IPR036770">
    <property type="entry name" value="Ankyrin_rpt-contain_sf"/>
</dbReference>
<keyword evidence="11" id="KW-0407">Ion channel</keyword>
<dbReference type="PANTHER" id="PTHR47143">
    <property type="entry name" value="TRANSIENT RECEPTOR POTENTIAL CATION CHANNEL PROTEIN PAINLESS"/>
    <property type="match status" value="1"/>
</dbReference>
<sequence length="1072" mass="119799">MSSLKKINPWLDDGDSLELISNPGSSKGQRKFPPLANGNSVRPHYPSAHDKSSEAENNTGLPSLHRAVRANCHWSVTKLLDEGADINIKDQDGLTPLHAATRFERENIVKLLLERGADPTITADDNEVLSPLKSAARRGNKEICRLLLQDSRVKERINDGKIVTPLTFACMSGSREVCDLFLANGADLEASTTLWSSLHVASYVGSEDVCGLLLERASKQLPNFAEFLDQESPDGFTALHFACVGGHEKVVDLLLRHGADHEAYTLVSSASPLHLAAKSGHLSSVELLILHGAEIGCRDGKLRTPLHSAATFNHGRIVELLLDSGADPEALDVNGMPPFLMAVTLGSLDAVKMLLKRGANITATDASLSSALHLAISYRKPEIVKLLLQMDKEHTLLRMKDNYLKNIFHLAAGLETSEILEIILGAVKVCEGERDIRERLPLHIAAEAGSLDCVLTLSKQCRFSSHLNERDEHAMTPLHLAANNGHEKTCELLIEKGADVTIKERTHSTALHLAAKAGSLRTARALLSCLLPSTMDERDDDQNTPLHIACRYNRVDVVRFLLDKGADVTARNARNMTCLDIAIEWEYEDVAKALARHPRWEEVLQPSPDSGVFPMTQLIKKLPNVAEIVLDNCITISPLPPSHEDFSVTFNFRHLDPEKDCTSFIPASMAKYRREKLLNHEATQAFLRYKWMVLGKFFTLFNTLVFIAFVALYSWFVVHERETSTLFSHSSSSPVISRRKHTSKSASGTIFVFVLFQFVKELVQFSWLRFGYLKDATNMFELVMYAMVCVFTIPSFFGEEIYSEETRWNAGLTGLFLCYLNLTLHFRRYGGFGLYVTMYVEVLWTFIKVISTFLVALIGYSLVFYILLGNQGNFSSFLLALGKIHVMMVGELDYTNMLVDRIVNNETVPGTDLLYVPLPALTSLLFFVFVLMISVVLVNLLVGLAVGDIESIQRTASLRTLIDDALLIGGITRSYPVFILRRVHKDSLKIFPNRNTIVKRIALSGTDIMDQKNFMEKLLGYRSEVRNSLDVWCDEDKKQRQEQERVLQKLQATVEAQGKILKAMAERLNITD</sequence>
<dbReference type="SUPFAM" id="SSF48403">
    <property type="entry name" value="Ankyrin repeat"/>
    <property type="match status" value="2"/>
</dbReference>
<dbReference type="GO" id="GO:0005216">
    <property type="term" value="F:monoatomic ion channel activity"/>
    <property type="evidence" value="ECO:0007669"/>
    <property type="project" value="InterPro"/>
</dbReference>
<gene>
    <name evidence="16" type="ORF">P5673_004244</name>
</gene>
<keyword evidence="8" id="KW-0406">Ion transport</keyword>
<feature type="transmembrane region" description="Helical" evidence="14">
    <location>
        <begin position="924"/>
        <end position="946"/>
    </location>
</feature>
<keyword evidence="17" id="KW-1185">Reference proteome</keyword>
<dbReference type="PROSITE" id="PS50297">
    <property type="entry name" value="ANK_REP_REGION"/>
    <property type="match status" value="8"/>
</dbReference>
<accession>A0AAD9R053</accession>